<name>A0A9W3CIR9_RAPSA</name>
<proteinExistence type="predicted"/>
<keyword evidence="2" id="KW-1185">Reference proteome</keyword>
<reference evidence="2" key="1">
    <citation type="journal article" date="2019" name="Database">
        <title>The radish genome database (RadishGD): an integrated information resource for radish genomics.</title>
        <authorList>
            <person name="Yu H.J."/>
            <person name="Baek S."/>
            <person name="Lee Y.J."/>
            <person name="Cho A."/>
            <person name="Mun J.H."/>
        </authorList>
    </citation>
    <scope>NUCLEOTIDE SEQUENCE [LARGE SCALE GENOMIC DNA]</scope>
    <source>
        <strain evidence="2">cv. WK10039</strain>
    </source>
</reference>
<dbReference type="Proteomes" id="UP000504610">
    <property type="component" value="Chromosome 2"/>
</dbReference>
<keyword evidence="1" id="KW-1133">Transmembrane helix</keyword>
<sequence length="234" mass="26666">MYRLNVSPHRNHQTLPTLPYISLFISFLTHHSPSLNCFPTFQIRLVMVLSPLCSSMAQDLILSVCILQYAVWVLANLLSGDVTVLLSLVLVLARLLSRSFWCASSLQSQIEGKLVDTLIPANRFVAGVHSPMASLVEQFLFPIFSPVWNELDGEVLLVLQGFCSWLMLFSAFVAEFVTSKVTRYAIIQEDYEIVRFFMVSCDVVYRQSIFYLIYVWFVQPILALMYSLSGVKLF</sequence>
<dbReference type="RefSeq" id="XP_056851416.1">
    <property type="nucleotide sequence ID" value="XM_056995436.1"/>
</dbReference>
<evidence type="ECO:0000256" key="1">
    <source>
        <dbReference type="SAM" id="Phobius"/>
    </source>
</evidence>
<organism evidence="2 3">
    <name type="scientific">Raphanus sativus</name>
    <name type="common">Radish</name>
    <name type="synonym">Raphanus raphanistrum var. sativus</name>
    <dbReference type="NCBI Taxonomy" id="3726"/>
    <lineage>
        <taxon>Eukaryota</taxon>
        <taxon>Viridiplantae</taxon>
        <taxon>Streptophyta</taxon>
        <taxon>Embryophyta</taxon>
        <taxon>Tracheophyta</taxon>
        <taxon>Spermatophyta</taxon>
        <taxon>Magnoliopsida</taxon>
        <taxon>eudicotyledons</taxon>
        <taxon>Gunneridae</taxon>
        <taxon>Pentapetalae</taxon>
        <taxon>rosids</taxon>
        <taxon>malvids</taxon>
        <taxon>Brassicales</taxon>
        <taxon>Brassicaceae</taxon>
        <taxon>Brassiceae</taxon>
        <taxon>Raphanus</taxon>
    </lineage>
</organism>
<dbReference type="AlphaFoldDB" id="A0A9W3CIR9"/>
<dbReference type="OrthoDB" id="1113736at2759"/>
<accession>A0A9W3CIR9</accession>
<reference evidence="3" key="2">
    <citation type="submission" date="2025-08" db="UniProtKB">
        <authorList>
            <consortium name="RefSeq"/>
        </authorList>
    </citation>
    <scope>IDENTIFICATION</scope>
    <source>
        <tissue evidence="3">Leaf</tissue>
    </source>
</reference>
<dbReference type="GeneID" id="130500399"/>
<evidence type="ECO:0000313" key="2">
    <source>
        <dbReference type="Proteomes" id="UP000504610"/>
    </source>
</evidence>
<feature type="transmembrane region" description="Helical" evidence="1">
    <location>
        <begin position="208"/>
        <end position="228"/>
    </location>
</feature>
<feature type="transmembrane region" description="Helical" evidence="1">
    <location>
        <begin position="156"/>
        <end position="177"/>
    </location>
</feature>
<keyword evidence="1" id="KW-0812">Transmembrane</keyword>
<gene>
    <name evidence="3" type="primary">LOC130500399</name>
</gene>
<dbReference type="KEGG" id="rsz:130500399"/>
<keyword evidence="1" id="KW-0472">Membrane</keyword>
<protein>
    <submittedName>
        <fullName evidence="3">Uncharacterized protein LOC130500399</fullName>
    </submittedName>
</protein>
<evidence type="ECO:0000313" key="3">
    <source>
        <dbReference type="RefSeq" id="XP_056851416.1"/>
    </source>
</evidence>